<accession>A0A1C4XMX2</accession>
<dbReference type="InterPro" id="IPR002645">
    <property type="entry name" value="STAS_dom"/>
</dbReference>
<protein>
    <submittedName>
        <fullName evidence="3">Anti-anti-sigma factor</fullName>
    </submittedName>
</protein>
<dbReference type="EMBL" id="LT607410">
    <property type="protein sequence ID" value="SCF09835.1"/>
    <property type="molecule type" value="Genomic_DNA"/>
</dbReference>
<evidence type="ECO:0000259" key="2">
    <source>
        <dbReference type="PROSITE" id="PS50801"/>
    </source>
</evidence>
<feature type="region of interest" description="Disordered" evidence="1">
    <location>
        <begin position="101"/>
        <end position="139"/>
    </location>
</feature>
<dbReference type="Pfam" id="PF13466">
    <property type="entry name" value="STAS_2"/>
    <property type="match status" value="1"/>
</dbReference>
<dbReference type="CDD" id="cd07043">
    <property type="entry name" value="STAS_anti-anti-sigma_factors"/>
    <property type="match status" value="1"/>
</dbReference>
<evidence type="ECO:0000313" key="4">
    <source>
        <dbReference type="Proteomes" id="UP000198228"/>
    </source>
</evidence>
<reference evidence="3 4" key="1">
    <citation type="submission" date="2016-06" db="EMBL/GenBank/DDBJ databases">
        <authorList>
            <person name="Kjaerup R.B."/>
            <person name="Dalgaard T.S."/>
            <person name="Juul-Madsen H.R."/>
        </authorList>
    </citation>
    <scope>NUCLEOTIDE SEQUENCE [LARGE SCALE GENOMIC DNA]</scope>
    <source>
        <strain evidence="3 4">DSM 43821</strain>
    </source>
</reference>
<sequence>MAFSSATDTHQAPGDIRVVNATGEIDLETAPALSAALTAAVQRHSWVCCDLSGVTFCCAAGVSVLLEAAHEAARVGHRFHVRGAHGVTARVLHLTGAEGFLSDKGSARQTGREGARPADGSTAPHRGKGRDAAANSPTP</sequence>
<evidence type="ECO:0000313" key="3">
    <source>
        <dbReference type="EMBL" id="SCF09835.1"/>
    </source>
</evidence>
<dbReference type="AlphaFoldDB" id="A0A1C4XMX2"/>
<dbReference type="PROSITE" id="PS50801">
    <property type="entry name" value="STAS"/>
    <property type="match status" value="1"/>
</dbReference>
<dbReference type="RefSeq" id="WP_088961432.1">
    <property type="nucleotide sequence ID" value="NZ_LT607410.1"/>
</dbReference>
<gene>
    <name evidence="3" type="ORF">GA0074696_2716</name>
</gene>
<dbReference type="Proteomes" id="UP000198228">
    <property type="component" value="Chromosome I"/>
</dbReference>
<dbReference type="SUPFAM" id="SSF52091">
    <property type="entry name" value="SpoIIaa-like"/>
    <property type="match status" value="1"/>
</dbReference>
<dbReference type="Gene3D" id="3.30.750.24">
    <property type="entry name" value="STAS domain"/>
    <property type="match status" value="1"/>
</dbReference>
<organism evidence="3 4">
    <name type="scientific">Micromonospora purpureochromogenes</name>
    <dbReference type="NCBI Taxonomy" id="47872"/>
    <lineage>
        <taxon>Bacteria</taxon>
        <taxon>Bacillati</taxon>
        <taxon>Actinomycetota</taxon>
        <taxon>Actinomycetes</taxon>
        <taxon>Micromonosporales</taxon>
        <taxon>Micromonosporaceae</taxon>
        <taxon>Micromonospora</taxon>
    </lineage>
</organism>
<name>A0A1C4XMX2_9ACTN</name>
<proteinExistence type="predicted"/>
<evidence type="ECO:0000256" key="1">
    <source>
        <dbReference type="SAM" id="MobiDB-lite"/>
    </source>
</evidence>
<dbReference type="InterPro" id="IPR058548">
    <property type="entry name" value="MlaB-like_STAS"/>
</dbReference>
<feature type="domain" description="STAS" evidence="2">
    <location>
        <begin position="15"/>
        <end position="96"/>
    </location>
</feature>
<dbReference type="InterPro" id="IPR036513">
    <property type="entry name" value="STAS_dom_sf"/>
</dbReference>